<dbReference type="InterPro" id="IPR006170">
    <property type="entry name" value="PBP/GOBP"/>
</dbReference>
<dbReference type="SUPFAM" id="SSF47565">
    <property type="entry name" value="Insect pheromone/odorant-binding proteins"/>
    <property type="match status" value="1"/>
</dbReference>
<name>A0A345D2V6_9NEOP</name>
<evidence type="ECO:0000256" key="2">
    <source>
        <dbReference type="ARBA" id="ARBA00022448"/>
    </source>
</evidence>
<accession>A0A345D2V6</accession>
<dbReference type="Pfam" id="PF01395">
    <property type="entry name" value="PBP_GOBP"/>
    <property type="match status" value="1"/>
</dbReference>
<gene>
    <name evidence="5" type="primary">PBP2</name>
</gene>
<evidence type="ECO:0000256" key="1">
    <source>
        <dbReference type="ARBA" id="ARBA00008098"/>
    </source>
</evidence>
<feature type="disulfide bond" evidence="3">
    <location>
        <begin position="42"/>
        <end position="77"/>
    </location>
</feature>
<dbReference type="InterPro" id="IPR006072">
    <property type="entry name" value="Odorant/phero-bd_Lep"/>
</dbReference>
<feature type="signal peptide" evidence="4">
    <location>
        <begin position="1"/>
        <end position="23"/>
    </location>
</feature>
<organism evidence="5">
    <name type="scientific">Scirpophaga excerptalis</name>
    <dbReference type="NCBI Taxonomy" id="236802"/>
    <lineage>
        <taxon>Eukaryota</taxon>
        <taxon>Metazoa</taxon>
        <taxon>Ecdysozoa</taxon>
        <taxon>Arthropoda</taxon>
        <taxon>Hexapoda</taxon>
        <taxon>Insecta</taxon>
        <taxon>Pterygota</taxon>
        <taxon>Neoptera</taxon>
        <taxon>Endopterygota</taxon>
        <taxon>Lepidoptera</taxon>
        <taxon>Glossata</taxon>
        <taxon>Ditrysia</taxon>
        <taxon>Pyraloidea</taxon>
        <taxon>Crambidae</taxon>
        <taxon>Schoenobiinae</taxon>
        <taxon>Scirpophaga</taxon>
    </lineage>
</organism>
<dbReference type="InterPro" id="IPR036728">
    <property type="entry name" value="PBP_GOBP_sf"/>
</dbReference>
<evidence type="ECO:0000256" key="4">
    <source>
        <dbReference type="SAM" id="SignalP"/>
    </source>
</evidence>
<dbReference type="PIRSF" id="PIRSF015604">
    <property type="entry name" value="Odorant/phero_bd"/>
    <property type="match status" value="1"/>
</dbReference>
<keyword evidence="3" id="KW-1015">Disulfide bond</keyword>
<dbReference type="SMART" id="SM00708">
    <property type="entry name" value="PhBP"/>
    <property type="match status" value="1"/>
</dbReference>
<dbReference type="GO" id="GO:0005549">
    <property type="term" value="F:odorant binding"/>
    <property type="evidence" value="ECO:0007669"/>
    <property type="project" value="InterPro"/>
</dbReference>
<sequence>MCGAMKLMAFAVVLLVNGVIVKSSQDVMKSMTKNFLKAYEVCSKEYNLPENTANELVNFWKEDFTTTNRNVGCAILCLTSKLNLLDPEGKLHHGQAEDFAKQHGADADTAKKLVETLHTCEKNEPVIEDHCSMALGIAMCFKKEMHNLNWAPDSELLFDELIADMQG</sequence>
<proteinExistence type="evidence at transcript level"/>
<feature type="disulfide bond" evidence="3">
    <location>
        <begin position="73"/>
        <end position="131"/>
    </location>
</feature>
<keyword evidence="2" id="KW-0813">Transport</keyword>
<feature type="chain" id="PRO_5016880267" evidence="4">
    <location>
        <begin position="24"/>
        <end position="167"/>
    </location>
</feature>
<feature type="disulfide bond" evidence="3">
    <location>
        <begin position="120"/>
        <end position="140"/>
    </location>
</feature>
<evidence type="ECO:0000256" key="3">
    <source>
        <dbReference type="PIRSR" id="PIRSR015604-1"/>
    </source>
</evidence>
<dbReference type="Gene3D" id="1.10.238.20">
    <property type="entry name" value="Pheromone/general odorant binding protein domain"/>
    <property type="match status" value="1"/>
</dbReference>
<reference evidence="5" key="1">
    <citation type="journal article" date="2018" name="Sci. Rep.">
        <title>Molecular characterization and functional differentiation of three pheromone-binding proteins from Tryporyza intacta.</title>
        <authorList>
            <person name="Fang N."/>
            <person name="Hu Y."/>
            <person name="Mao B."/>
            <person name="Bi J."/>
            <person name="Zheng Y."/>
            <person name="Guan C."/>
            <person name="Wang Y."/>
            <person name="Li J."/>
            <person name="Mao Y."/>
            <person name="Ai H."/>
        </authorList>
    </citation>
    <scope>NUCLEOTIDE SEQUENCE</scope>
</reference>
<dbReference type="AlphaFoldDB" id="A0A345D2V6"/>
<dbReference type="PRINTS" id="PR00484">
    <property type="entry name" value="PBPGOBP"/>
</dbReference>
<protein>
    <submittedName>
        <fullName evidence="5">Pheromone-binding protein 2</fullName>
    </submittedName>
</protein>
<comment type="similarity">
    <text evidence="1">Belongs to the PBP/GOBP family.</text>
</comment>
<dbReference type="CDD" id="cd23992">
    <property type="entry name" value="PBP_GOBP"/>
    <property type="match status" value="1"/>
</dbReference>
<dbReference type="EMBL" id="MF624767">
    <property type="protein sequence ID" value="AXF80670.1"/>
    <property type="molecule type" value="mRNA"/>
</dbReference>
<evidence type="ECO:0000313" key="5">
    <source>
        <dbReference type="EMBL" id="AXF80670.1"/>
    </source>
</evidence>
<keyword evidence="4" id="KW-0732">Signal</keyword>